<comment type="caution">
    <text evidence="3">The sequence shown here is derived from an EMBL/GenBank/DDBJ whole genome shotgun (WGS) entry which is preliminary data.</text>
</comment>
<sequence>MANISDSQNKKLRKLSNYCDVCGKGFINNDKYLCHISNVHITCSEENCNYSAPKEIMYYHKLKHINNNDGYSITESIEEIGKWLNCRRIKFPRSNSSNRDDSFCGYDLNEIHIRDKTQIPCTQISALEHYIRLNMNKHELFKNLDKSKGNNNPRNERLPGSNRKRKRATTNGGGNIKPLLFKLFENEIFIYEKKIVLSINYILNSSLFRKYLN</sequence>
<dbReference type="EMBL" id="JAPCXB010000077">
    <property type="protein sequence ID" value="KAJ1609830.1"/>
    <property type="molecule type" value="Genomic_DNA"/>
</dbReference>
<feature type="domain" description="C2H2-type" evidence="2">
    <location>
        <begin position="19"/>
        <end position="40"/>
    </location>
</feature>
<proteinExistence type="predicted"/>
<evidence type="ECO:0000259" key="2">
    <source>
        <dbReference type="PROSITE" id="PS00028"/>
    </source>
</evidence>
<name>A0ABQ8P787_9CRYT</name>
<reference evidence="3" key="1">
    <citation type="submission" date="2022-10" db="EMBL/GenBank/DDBJ databases">
        <title>Adaptive evolution leads to modifications in subtelomeric GC content in a zoonotic Cryptosporidium species.</title>
        <authorList>
            <person name="Li J."/>
            <person name="Feng Y."/>
            <person name="Xiao L."/>
        </authorList>
    </citation>
    <scope>NUCLEOTIDE SEQUENCE</scope>
    <source>
        <strain evidence="3">25894</strain>
    </source>
</reference>
<feature type="region of interest" description="Disordered" evidence="1">
    <location>
        <begin position="143"/>
        <end position="171"/>
    </location>
</feature>
<organism evidence="3 4">
    <name type="scientific">Cryptosporidium canis</name>
    <dbReference type="NCBI Taxonomy" id="195482"/>
    <lineage>
        <taxon>Eukaryota</taxon>
        <taxon>Sar</taxon>
        <taxon>Alveolata</taxon>
        <taxon>Apicomplexa</taxon>
        <taxon>Conoidasida</taxon>
        <taxon>Coccidia</taxon>
        <taxon>Eucoccidiorida</taxon>
        <taxon>Eimeriorina</taxon>
        <taxon>Cryptosporidiidae</taxon>
        <taxon>Cryptosporidium</taxon>
    </lineage>
</organism>
<gene>
    <name evidence="3" type="ORF">OJ252_2085</name>
</gene>
<evidence type="ECO:0000256" key="1">
    <source>
        <dbReference type="SAM" id="MobiDB-lite"/>
    </source>
</evidence>
<dbReference type="Proteomes" id="UP001071777">
    <property type="component" value="Unassembled WGS sequence"/>
</dbReference>
<protein>
    <submittedName>
        <fullName evidence="3">FmRP interacting protein like</fullName>
    </submittedName>
</protein>
<keyword evidence="4" id="KW-1185">Reference proteome</keyword>
<evidence type="ECO:0000313" key="3">
    <source>
        <dbReference type="EMBL" id="KAJ1609830.1"/>
    </source>
</evidence>
<accession>A0ABQ8P787</accession>
<dbReference type="PROSITE" id="PS00028">
    <property type="entry name" value="ZINC_FINGER_C2H2_1"/>
    <property type="match status" value="1"/>
</dbReference>
<evidence type="ECO:0000313" key="4">
    <source>
        <dbReference type="Proteomes" id="UP001071777"/>
    </source>
</evidence>
<dbReference type="InterPro" id="IPR013087">
    <property type="entry name" value="Znf_C2H2_type"/>
</dbReference>